<keyword evidence="16" id="KW-1185">Reference proteome</keyword>
<keyword evidence="10" id="KW-0472">Membrane</keyword>
<evidence type="ECO:0000256" key="4">
    <source>
        <dbReference type="ARBA" id="ARBA00022547"/>
    </source>
</evidence>
<evidence type="ECO:0000256" key="10">
    <source>
        <dbReference type="ARBA" id="ARBA00023136"/>
    </source>
</evidence>
<evidence type="ECO:0000256" key="6">
    <source>
        <dbReference type="ARBA" id="ARBA00022792"/>
    </source>
</evidence>
<dbReference type="AlphaFoldDB" id="A0A914HDP0"/>
<evidence type="ECO:0000256" key="9">
    <source>
        <dbReference type="ARBA" id="ARBA00023128"/>
    </source>
</evidence>
<reference evidence="17" key="1">
    <citation type="submission" date="2022-11" db="UniProtKB">
        <authorList>
            <consortium name="WormBaseParasite"/>
        </authorList>
    </citation>
    <scope>IDENTIFICATION</scope>
</reference>
<accession>A0A914HDP0</accession>
<keyword evidence="11" id="KW-0066">ATP synthesis</keyword>
<dbReference type="WBParaSite" id="Gr19_v10_g16065.t1">
    <property type="protein sequence ID" value="Gr19_v10_g16065.t1"/>
    <property type="gene ID" value="Gr19_v10_g16065"/>
</dbReference>
<protein>
    <recommendedName>
        <fullName evidence="15">ATP synthase F(0) complex subunit e, mitochondrial</fullName>
    </recommendedName>
    <alternativeName>
        <fullName evidence="12">ATP synthase membrane subunit e</fullName>
    </alternativeName>
</protein>
<comment type="similarity">
    <text evidence="2">Belongs to the ATPase e subunit family.</text>
</comment>
<evidence type="ECO:0000256" key="14">
    <source>
        <dbReference type="ARBA" id="ARBA00064647"/>
    </source>
</evidence>
<evidence type="ECO:0000256" key="11">
    <source>
        <dbReference type="ARBA" id="ARBA00023310"/>
    </source>
</evidence>
<dbReference type="InterPro" id="IPR008386">
    <property type="entry name" value="ATP_synth_F0_esu_mt"/>
</dbReference>
<evidence type="ECO:0000256" key="12">
    <source>
        <dbReference type="ARBA" id="ARBA00032202"/>
    </source>
</evidence>
<organism evidence="16 17">
    <name type="scientific">Globodera rostochiensis</name>
    <name type="common">Golden nematode worm</name>
    <name type="synonym">Heterodera rostochiensis</name>
    <dbReference type="NCBI Taxonomy" id="31243"/>
    <lineage>
        <taxon>Eukaryota</taxon>
        <taxon>Metazoa</taxon>
        <taxon>Ecdysozoa</taxon>
        <taxon>Nematoda</taxon>
        <taxon>Chromadorea</taxon>
        <taxon>Rhabditida</taxon>
        <taxon>Tylenchina</taxon>
        <taxon>Tylenchomorpha</taxon>
        <taxon>Tylenchoidea</taxon>
        <taxon>Heteroderidae</taxon>
        <taxon>Heteroderinae</taxon>
        <taxon>Globodera</taxon>
    </lineage>
</organism>
<keyword evidence="8" id="KW-0406">Ion transport</keyword>
<dbReference type="GO" id="GO:0005743">
    <property type="term" value="C:mitochondrial inner membrane"/>
    <property type="evidence" value="ECO:0007669"/>
    <property type="project" value="UniProtKB-SubCell"/>
</dbReference>
<evidence type="ECO:0000256" key="7">
    <source>
        <dbReference type="ARBA" id="ARBA00022990"/>
    </source>
</evidence>
<evidence type="ECO:0000256" key="8">
    <source>
        <dbReference type="ARBA" id="ARBA00023065"/>
    </source>
</evidence>
<comment type="function">
    <text evidence="13">Subunit e, of the mitochondrial membrane ATP synthase complex (F(1)F(0) ATP synthase or Complex V) that produces ATP from ADP in the presence of a proton gradient across the membrane which is generated by electron transport complexes of the respiratory chain. ATP synthase complex consist of a soluble F(1) head domain - the catalytic core - and a membrane F(1) domain - the membrane proton channel. These two domains are linked by a central stalk rotating inside the F(1) region and a stationary peripheral stalk. During catalysis, ATP synthesis in the catalytic domain of F(1) is coupled via a rotary mechanism of the central stalk subunits to proton translocation. In vivo, can only synthesize ATP although its ATP hydrolase activity can be activated artificially in vitro. Part of the complex F(0) domain.</text>
</comment>
<evidence type="ECO:0000256" key="3">
    <source>
        <dbReference type="ARBA" id="ARBA00022448"/>
    </source>
</evidence>
<dbReference type="PANTHER" id="PTHR12427:SF1">
    <property type="entry name" value="ATP SYNTHASE SUBUNIT E, MITOCHONDRIAL"/>
    <property type="match status" value="1"/>
</dbReference>
<evidence type="ECO:0000256" key="5">
    <source>
        <dbReference type="ARBA" id="ARBA00022781"/>
    </source>
</evidence>
<dbReference type="PANTHER" id="PTHR12427">
    <property type="entry name" value="ATP SYNTHASE E CHAIN, MITOCHONDRIAL"/>
    <property type="match status" value="1"/>
</dbReference>
<evidence type="ECO:0000256" key="13">
    <source>
        <dbReference type="ARBA" id="ARBA00057306"/>
    </source>
</evidence>
<dbReference type="GO" id="GO:0045259">
    <property type="term" value="C:proton-transporting ATP synthase complex"/>
    <property type="evidence" value="ECO:0007669"/>
    <property type="project" value="UniProtKB-KW"/>
</dbReference>
<keyword evidence="5" id="KW-0375">Hydrogen ion transport</keyword>
<evidence type="ECO:0000313" key="16">
    <source>
        <dbReference type="Proteomes" id="UP000887572"/>
    </source>
</evidence>
<keyword evidence="7" id="KW-0007">Acetylation</keyword>
<proteinExistence type="inferred from homology"/>
<keyword evidence="9" id="KW-0496">Mitochondrion</keyword>
<evidence type="ECO:0000256" key="1">
    <source>
        <dbReference type="ARBA" id="ARBA00004273"/>
    </source>
</evidence>
<dbReference type="Pfam" id="PF05680">
    <property type="entry name" value="ATP-synt_E"/>
    <property type="match status" value="1"/>
</dbReference>
<comment type="subunit">
    <text evidence="14">Component of the ATP synthase complex composed at least of ATP5F1A/subunit alpha, ATP5F1B/subunit beta, ATP5MC1/subunit c (homooctomer), MT-ATP6/subunit a, MT-ATP8/subunit 8, ATP5ME/subunit e, ATP5MF/subunit f, ATP5MG/subunit g, ATP5MK/subunit k, ATP5MJ/subunit j, ATP5F1C/subunit gamma, ATP5F1D/subunit delta, ATP5F1E/subunit epsilon, ATP5PF/subunit F6, ATP5PB/subunit b, ATP5PD/subunit d, ATP5PO/subunit OSCP. ATP synthase complex consists of a soluble F(1) head domain (subunits alpha(3) and beta(3)) - the catalytic core - and a membrane F(0) domain - the membrane proton channel (subunits c, a, 8, e, f, g, k and j). These two domains are linked by a central stalk (subunits gamma, delta, and epsilon) rotating inside the F1 region and a stationary peripheral stalk (subunits F6, b, d, and OSCP).</text>
</comment>
<comment type="subcellular location">
    <subcellularLocation>
        <location evidence="1">Mitochondrion inner membrane</location>
    </subcellularLocation>
</comment>
<evidence type="ECO:0000313" key="17">
    <source>
        <dbReference type="WBParaSite" id="Gr19_v10_g16065.t1"/>
    </source>
</evidence>
<evidence type="ECO:0000256" key="2">
    <source>
        <dbReference type="ARBA" id="ARBA00007333"/>
    </source>
</evidence>
<dbReference type="GO" id="GO:0015986">
    <property type="term" value="P:proton motive force-driven ATP synthesis"/>
    <property type="evidence" value="ECO:0007669"/>
    <property type="project" value="InterPro"/>
</dbReference>
<keyword evidence="3" id="KW-0813">Transport</keyword>
<keyword evidence="6" id="KW-0999">Mitochondrion inner membrane</keyword>
<sequence>MKVPISPSASLAHSPFPSFLFHSLTLRHSVPFHQLKQKKDDQRRQAQQQGGRLRWRPFEYKKKKNGAVPFWRGTSCTPYYLLRQSMLSRKARDDFLTELGVILQYRACSASSPFGNGQFWSYLFLLICNTIMTDVWPKTVPKEKHPLYIQHPEPIRISPLLRFARWSALALGISYGFIRLRMLSKYHADIREWEVQKIIHKKTEQKKDALRVLREQNEWIMKITDMNLEEGKSQLGVEHLYDLNYAVKRRNSAKIATSIAGFEVARGRIDHCRGLITQIDHYFYATKLLVRFGGAKDIRFESFIFD</sequence>
<name>A0A914HDP0_GLORO</name>
<dbReference type="Proteomes" id="UP000887572">
    <property type="component" value="Unplaced"/>
</dbReference>
<dbReference type="GO" id="GO:0015078">
    <property type="term" value="F:proton transmembrane transporter activity"/>
    <property type="evidence" value="ECO:0007669"/>
    <property type="project" value="InterPro"/>
</dbReference>
<keyword evidence="4" id="KW-0138">CF(0)</keyword>
<evidence type="ECO:0000256" key="15">
    <source>
        <dbReference type="ARBA" id="ARBA00074682"/>
    </source>
</evidence>